<protein>
    <submittedName>
        <fullName evidence="1">Uncharacterized protein</fullName>
    </submittedName>
</protein>
<gene>
    <name evidence="1" type="ORF">K435DRAFT_865327</name>
</gene>
<evidence type="ECO:0000313" key="1">
    <source>
        <dbReference type="EMBL" id="THU89395.1"/>
    </source>
</evidence>
<dbReference type="EMBL" id="ML179369">
    <property type="protein sequence ID" value="THU89395.1"/>
    <property type="molecule type" value="Genomic_DNA"/>
</dbReference>
<dbReference type="AlphaFoldDB" id="A0A4V4HE38"/>
<proteinExistence type="predicted"/>
<sequence length="140" mass="15206">MATFYCPHTTSHIDITVSMCALTLKILLSTCRHSGKRHPTVTLQDDEPNTQLITPMLSPSPPPDLPDFLGATVDSRSPYFVLTQEFVSTLDTSFSTGPTFSPPLTLLVDSRALTVPIDFVLSVSKLSGKHLVGQDFIDAS</sequence>
<accession>A0A4V4HE38</accession>
<evidence type="ECO:0000313" key="2">
    <source>
        <dbReference type="Proteomes" id="UP000297245"/>
    </source>
</evidence>
<reference evidence="1 2" key="1">
    <citation type="journal article" date="2019" name="Nat. Ecol. Evol.">
        <title>Megaphylogeny resolves global patterns of mushroom evolution.</title>
        <authorList>
            <person name="Varga T."/>
            <person name="Krizsan K."/>
            <person name="Foldi C."/>
            <person name="Dima B."/>
            <person name="Sanchez-Garcia M."/>
            <person name="Sanchez-Ramirez S."/>
            <person name="Szollosi G.J."/>
            <person name="Szarkandi J.G."/>
            <person name="Papp V."/>
            <person name="Albert L."/>
            <person name="Andreopoulos W."/>
            <person name="Angelini C."/>
            <person name="Antonin V."/>
            <person name="Barry K.W."/>
            <person name="Bougher N.L."/>
            <person name="Buchanan P."/>
            <person name="Buyck B."/>
            <person name="Bense V."/>
            <person name="Catcheside P."/>
            <person name="Chovatia M."/>
            <person name="Cooper J."/>
            <person name="Damon W."/>
            <person name="Desjardin D."/>
            <person name="Finy P."/>
            <person name="Geml J."/>
            <person name="Haridas S."/>
            <person name="Hughes K."/>
            <person name="Justo A."/>
            <person name="Karasinski D."/>
            <person name="Kautmanova I."/>
            <person name="Kiss B."/>
            <person name="Kocsube S."/>
            <person name="Kotiranta H."/>
            <person name="LaButti K.M."/>
            <person name="Lechner B.E."/>
            <person name="Liimatainen K."/>
            <person name="Lipzen A."/>
            <person name="Lukacs Z."/>
            <person name="Mihaltcheva S."/>
            <person name="Morgado L.N."/>
            <person name="Niskanen T."/>
            <person name="Noordeloos M.E."/>
            <person name="Ohm R.A."/>
            <person name="Ortiz-Santana B."/>
            <person name="Ovrebo C."/>
            <person name="Racz N."/>
            <person name="Riley R."/>
            <person name="Savchenko A."/>
            <person name="Shiryaev A."/>
            <person name="Soop K."/>
            <person name="Spirin V."/>
            <person name="Szebenyi C."/>
            <person name="Tomsovsky M."/>
            <person name="Tulloss R.E."/>
            <person name="Uehling J."/>
            <person name="Grigoriev I.V."/>
            <person name="Vagvolgyi C."/>
            <person name="Papp T."/>
            <person name="Martin F.M."/>
            <person name="Miettinen O."/>
            <person name="Hibbett D.S."/>
            <person name="Nagy L.G."/>
        </authorList>
    </citation>
    <scope>NUCLEOTIDE SEQUENCE [LARGE SCALE GENOMIC DNA]</scope>
    <source>
        <strain evidence="1 2">CBS 962.96</strain>
    </source>
</reference>
<organism evidence="1 2">
    <name type="scientific">Dendrothele bispora (strain CBS 962.96)</name>
    <dbReference type="NCBI Taxonomy" id="1314807"/>
    <lineage>
        <taxon>Eukaryota</taxon>
        <taxon>Fungi</taxon>
        <taxon>Dikarya</taxon>
        <taxon>Basidiomycota</taxon>
        <taxon>Agaricomycotina</taxon>
        <taxon>Agaricomycetes</taxon>
        <taxon>Agaricomycetidae</taxon>
        <taxon>Agaricales</taxon>
        <taxon>Agaricales incertae sedis</taxon>
        <taxon>Dendrothele</taxon>
    </lineage>
</organism>
<dbReference type="Proteomes" id="UP000297245">
    <property type="component" value="Unassembled WGS sequence"/>
</dbReference>
<keyword evidence="2" id="KW-1185">Reference proteome</keyword>
<name>A0A4V4HE38_DENBC</name>